<keyword evidence="3" id="KW-1185">Reference proteome</keyword>
<reference evidence="2 3" key="1">
    <citation type="submission" date="2017-06" db="EMBL/GenBank/DDBJ databases">
        <authorList>
            <person name="Kim H.J."/>
            <person name="Triplett B.A."/>
        </authorList>
    </citation>
    <scope>NUCLEOTIDE SEQUENCE [LARGE SCALE GENOMIC DNA]</scope>
</reference>
<dbReference type="InterPro" id="IPR013096">
    <property type="entry name" value="Cupin_2"/>
</dbReference>
<evidence type="ECO:0000259" key="1">
    <source>
        <dbReference type="Pfam" id="PF07883"/>
    </source>
</evidence>
<protein>
    <recommendedName>
        <fullName evidence="1">Cupin type-2 domain-containing protein</fullName>
    </recommendedName>
</protein>
<proteinExistence type="predicted"/>
<dbReference type="KEGG" id="vg:40088175"/>
<dbReference type="Proteomes" id="UP000223025">
    <property type="component" value="Segment"/>
</dbReference>
<dbReference type="Gene3D" id="2.60.120.10">
    <property type="entry name" value="Jelly Rolls"/>
    <property type="match status" value="1"/>
</dbReference>
<dbReference type="SUPFAM" id="SSF51197">
    <property type="entry name" value="Clavaminate synthase-like"/>
    <property type="match status" value="1"/>
</dbReference>
<evidence type="ECO:0000313" key="3">
    <source>
        <dbReference type="Proteomes" id="UP000223025"/>
    </source>
</evidence>
<accession>A0A2L0UZI1</accession>
<dbReference type="RefSeq" id="YP_009611837.1">
    <property type="nucleotide sequence ID" value="NC_042013.1"/>
</dbReference>
<evidence type="ECO:0000313" key="2">
    <source>
        <dbReference type="EMBL" id="AUZ94954.1"/>
    </source>
</evidence>
<dbReference type="Pfam" id="PF07883">
    <property type="entry name" value="Cupin_2"/>
    <property type="match status" value="1"/>
</dbReference>
<name>A0A2L0UZI1_9CAUD</name>
<feature type="domain" description="Cupin type-2" evidence="1">
    <location>
        <begin position="117"/>
        <end position="177"/>
    </location>
</feature>
<dbReference type="OrthoDB" id="35552at10239"/>
<sequence length="194" mass="22265">MISQFLTRTVLDKFESYQFNYPVAIDKTISSAMMNSKAIDYDYVKIITLNDDGSFDRSYNIQDKNGLMNQLGFISDSMNSGFPIKVENMETYSEEIFSLAQDISRLNSKPCNVHMFVGFAGKGSFGWHDDDSDVFCYMVSGTKKMETETGVHMLNEGDWLYMPNGIRHCATNITDTVMLSFGYYNFWNVEERYA</sequence>
<dbReference type="EMBL" id="MF403008">
    <property type="protein sequence ID" value="AUZ94954.1"/>
    <property type="molecule type" value="Genomic_DNA"/>
</dbReference>
<dbReference type="InterPro" id="IPR014710">
    <property type="entry name" value="RmlC-like_jellyroll"/>
</dbReference>
<organism evidence="2 3">
    <name type="scientific">Agrobacterium phage Atu_ph07</name>
    <dbReference type="NCBI Taxonomy" id="2024264"/>
    <lineage>
        <taxon>Viruses</taxon>
        <taxon>Duplodnaviria</taxon>
        <taxon>Heunggongvirae</taxon>
        <taxon>Uroviricota</taxon>
        <taxon>Caudoviricetes</taxon>
        <taxon>Polybotosvirus</taxon>
        <taxon>Polybotosvirus Atuph07</taxon>
    </lineage>
</organism>
<dbReference type="GeneID" id="40088175"/>